<name>A0A1I7TEA4_9PELO</name>
<reference evidence="3" key="1">
    <citation type="submission" date="2016-11" db="UniProtKB">
        <authorList>
            <consortium name="WormBaseParasite"/>
        </authorList>
    </citation>
    <scope>IDENTIFICATION</scope>
</reference>
<protein>
    <submittedName>
        <fullName evidence="3">BZIP domain-containing protein</fullName>
    </submittedName>
</protein>
<evidence type="ECO:0000313" key="3">
    <source>
        <dbReference type="WBParaSite" id="Csp11.Scaffold590.g5092.t1"/>
    </source>
</evidence>
<evidence type="ECO:0000256" key="1">
    <source>
        <dbReference type="SAM" id="MobiDB-lite"/>
    </source>
</evidence>
<organism evidence="2 3">
    <name type="scientific">Caenorhabditis tropicalis</name>
    <dbReference type="NCBI Taxonomy" id="1561998"/>
    <lineage>
        <taxon>Eukaryota</taxon>
        <taxon>Metazoa</taxon>
        <taxon>Ecdysozoa</taxon>
        <taxon>Nematoda</taxon>
        <taxon>Chromadorea</taxon>
        <taxon>Rhabditida</taxon>
        <taxon>Rhabditina</taxon>
        <taxon>Rhabditomorpha</taxon>
        <taxon>Rhabditoidea</taxon>
        <taxon>Rhabditidae</taxon>
        <taxon>Peloderinae</taxon>
        <taxon>Caenorhabditis</taxon>
    </lineage>
</organism>
<dbReference type="Proteomes" id="UP000095282">
    <property type="component" value="Unplaced"/>
</dbReference>
<evidence type="ECO:0000313" key="2">
    <source>
        <dbReference type="Proteomes" id="UP000095282"/>
    </source>
</evidence>
<keyword evidence="2" id="KW-1185">Reference proteome</keyword>
<dbReference type="WBParaSite" id="Csp11.Scaffold590.g5092.t1">
    <property type="protein sequence ID" value="Csp11.Scaffold590.g5092.t1"/>
    <property type="gene ID" value="Csp11.Scaffold590.g5092"/>
</dbReference>
<proteinExistence type="predicted"/>
<feature type="compositionally biased region" description="Basic and acidic residues" evidence="1">
    <location>
        <begin position="1"/>
        <end position="14"/>
    </location>
</feature>
<feature type="compositionally biased region" description="Basic and acidic residues" evidence="1">
    <location>
        <begin position="50"/>
        <end position="61"/>
    </location>
</feature>
<dbReference type="AlphaFoldDB" id="A0A1I7TEA4"/>
<feature type="region of interest" description="Disordered" evidence="1">
    <location>
        <begin position="1"/>
        <end position="92"/>
    </location>
</feature>
<sequence>MDARRPMPRQEARHPTTAQYARRTTAHPDPRHHPYHPVPMPTRPMAIRSNPHDAHRPRPESRCTCPFQPSRLRPTAGRRADEDEDVTTQRNGRSLRSYRILVEYHNEKMKLEIAKLEEAKIRKRLDELKVYCT</sequence>
<accession>A0A1I7TEA4</accession>